<dbReference type="SUPFAM" id="SSF57756">
    <property type="entry name" value="Retrovirus zinc finger-like domains"/>
    <property type="match status" value="1"/>
</dbReference>
<evidence type="ECO:0000313" key="2">
    <source>
        <dbReference type="Proteomes" id="UP001341840"/>
    </source>
</evidence>
<keyword evidence="2" id="KW-1185">Reference proteome</keyword>
<dbReference type="InterPro" id="IPR036875">
    <property type="entry name" value="Znf_CCHC_sf"/>
</dbReference>
<gene>
    <name evidence="1" type="ORF">PIB30_087422</name>
</gene>
<comment type="caution">
    <text evidence="1">The sequence shown here is derived from an EMBL/GenBank/DDBJ whole genome shotgun (WGS) entry which is preliminary data.</text>
</comment>
<organism evidence="1 2">
    <name type="scientific">Stylosanthes scabra</name>
    <dbReference type="NCBI Taxonomy" id="79078"/>
    <lineage>
        <taxon>Eukaryota</taxon>
        <taxon>Viridiplantae</taxon>
        <taxon>Streptophyta</taxon>
        <taxon>Embryophyta</taxon>
        <taxon>Tracheophyta</taxon>
        <taxon>Spermatophyta</taxon>
        <taxon>Magnoliopsida</taxon>
        <taxon>eudicotyledons</taxon>
        <taxon>Gunneridae</taxon>
        <taxon>Pentapetalae</taxon>
        <taxon>rosids</taxon>
        <taxon>fabids</taxon>
        <taxon>Fabales</taxon>
        <taxon>Fabaceae</taxon>
        <taxon>Papilionoideae</taxon>
        <taxon>50 kb inversion clade</taxon>
        <taxon>dalbergioids sensu lato</taxon>
        <taxon>Dalbergieae</taxon>
        <taxon>Pterocarpus clade</taxon>
        <taxon>Stylosanthes</taxon>
    </lineage>
</organism>
<sequence>MANEERVNGPPPVMMDSFSVSDIENLSRLLNQLSRLQNLQNPQNRHQLHQFHQFQVNSSSHIDLNSPLYLHPSENAGISIVNIHHPEISEARALMNSSDQFEEDNNKAFQFSFTGNGRGKGRFGKGKGGRGPPKVCSYCSKLGHLVDTCYKMHGLPPHLRQEQRSINCVDAAGGRELEEAKSDLHLSTRKGDINSTHIFLSQEQKDTLIVLLQQNNFGQQHHLNQTHTQTLSLNQVSLTIL</sequence>
<accession>A0ABU6VRV4</accession>
<protein>
    <submittedName>
        <fullName evidence="1">Uncharacterized protein</fullName>
    </submittedName>
</protein>
<name>A0ABU6VRV4_9FABA</name>
<reference evidence="1 2" key="1">
    <citation type="journal article" date="2023" name="Plants (Basel)">
        <title>Bridging the Gap: Combining Genomics and Transcriptomics Approaches to Understand Stylosanthes scabra, an Orphan Legume from the Brazilian Caatinga.</title>
        <authorList>
            <person name="Ferreira-Neto J.R.C."/>
            <person name="da Silva M.D."/>
            <person name="Binneck E."/>
            <person name="de Melo N.F."/>
            <person name="da Silva R.H."/>
            <person name="de Melo A.L.T.M."/>
            <person name="Pandolfi V."/>
            <person name="Bustamante F.O."/>
            <person name="Brasileiro-Vidal A.C."/>
            <person name="Benko-Iseppon A.M."/>
        </authorList>
    </citation>
    <scope>NUCLEOTIDE SEQUENCE [LARGE SCALE GENOMIC DNA]</scope>
    <source>
        <tissue evidence="1">Leaves</tissue>
    </source>
</reference>
<dbReference type="EMBL" id="JASCZI010152574">
    <property type="protein sequence ID" value="MED6176355.1"/>
    <property type="molecule type" value="Genomic_DNA"/>
</dbReference>
<evidence type="ECO:0000313" key="1">
    <source>
        <dbReference type="EMBL" id="MED6176355.1"/>
    </source>
</evidence>
<proteinExistence type="predicted"/>
<dbReference type="Proteomes" id="UP001341840">
    <property type="component" value="Unassembled WGS sequence"/>
</dbReference>